<comment type="catalytic activity">
    <reaction evidence="6">
        <text>glutathione = L-cysteinylglycine + 5-oxo-L-proline</text>
        <dbReference type="Rhea" id="RHEA:47724"/>
        <dbReference type="ChEBI" id="CHEBI:57925"/>
        <dbReference type="ChEBI" id="CHEBI:58402"/>
        <dbReference type="ChEBI" id="CHEBI:61694"/>
        <dbReference type="EC" id="4.3.2.7"/>
    </reaction>
</comment>
<accession>A0A1I8BKV4</accession>
<dbReference type="Gene3D" id="3.10.490.10">
    <property type="entry name" value="Gamma-glutamyl cyclotransferase-like"/>
    <property type="match status" value="1"/>
</dbReference>
<dbReference type="PANTHER" id="PTHR12192:SF2">
    <property type="entry name" value="GLUTATHIONE-SPECIFIC GAMMA-GLUTAMYLCYCLOTRANSFERASE 2"/>
    <property type="match status" value="1"/>
</dbReference>
<evidence type="ECO:0000256" key="4">
    <source>
        <dbReference type="ARBA" id="ARBA00043195"/>
    </source>
</evidence>
<organism evidence="7 8">
    <name type="scientific">Meloidogyne hapla</name>
    <name type="common">Root-knot nematode worm</name>
    <dbReference type="NCBI Taxonomy" id="6305"/>
    <lineage>
        <taxon>Eukaryota</taxon>
        <taxon>Metazoa</taxon>
        <taxon>Ecdysozoa</taxon>
        <taxon>Nematoda</taxon>
        <taxon>Chromadorea</taxon>
        <taxon>Rhabditida</taxon>
        <taxon>Tylenchina</taxon>
        <taxon>Tylenchomorpha</taxon>
        <taxon>Tylenchoidea</taxon>
        <taxon>Meloidogynidae</taxon>
        <taxon>Meloidogyninae</taxon>
        <taxon>Meloidogyne</taxon>
    </lineage>
</organism>
<evidence type="ECO:0000313" key="7">
    <source>
        <dbReference type="Proteomes" id="UP000095281"/>
    </source>
</evidence>
<evidence type="ECO:0000256" key="1">
    <source>
        <dbReference type="ARBA" id="ARBA00009662"/>
    </source>
</evidence>
<comment type="similarity">
    <text evidence="1">Belongs to the gamma-glutamylcyclotransferase family. ChaC subfamily.</text>
</comment>
<dbReference type="GO" id="GO:0061928">
    <property type="term" value="F:glutathione specific gamma-glutamylcyclotransferase activity"/>
    <property type="evidence" value="ECO:0007669"/>
    <property type="project" value="UniProtKB-EC"/>
</dbReference>
<comment type="function">
    <text evidence="5">Catalyzes the cleavage of glutathione into 5-oxo-L-proline and a Cys-Gly dipeptide. Acts specifically on glutathione, but not on other gamma-glutamyl peptides.</text>
</comment>
<dbReference type="GO" id="GO:0006751">
    <property type="term" value="P:glutathione catabolic process"/>
    <property type="evidence" value="ECO:0007669"/>
    <property type="project" value="InterPro"/>
</dbReference>
<dbReference type="WBParaSite" id="MhA1_Contig309.frz3.gene37">
    <property type="protein sequence ID" value="MhA1_Contig309.frz3.gene37"/>
    <property type="gene ID" value="MhA1_Contig309.frz3.gene37"/>
</dbReference>
<evidence type="ECO:0000256" key="6">
    <source>
        <dbReference type="ARBA" id="ARBA00048073"/>
    </source>
</evidence>
<dbReference type="Pfam" id="PF04752">
    <property type="entry name" value="ChaC"/>
    <property type="match status" value="1"/>
</dbReference>
<keyword evidence="3" id="KW-0456">Lyase</keyword>
<dbReference type="CDD" id="cd06661">
    <property type="entry name" value="GGCT_like"/>
    <property type="match status" value="1"/>
</dbReference>
<dbReference type="Proteomes" id="UP000095281">
    <property type="component" value="Unplaced"/>
</dbReference>
<dbReference type="GO" id="GO:0005737">
    <property type="term" value="C:cytoplasm"/>
    <property type="evidence" value="ECO:0007669"/>
    <property type="project" value="TreeGrafter"/>
</dbReference>
<dbReference type="InterPro" id="IPR013024">
    <property type="entry name" value="GGCT-like"/>
</dbReference>
<dbReference type="InterPro" id="IPR006840">
    <property type="entry name" value="ChaC"/>
</dbReference>
<dbReference type="AlphaFoldDB" id="A0A1I8BKV4"/>
<dbReference type="PANTHER" id="PTHR12192">
    <property type="entry name" value="CATION TRANSPORT PROTEIN CHAC-RELATED"/>
    <property type="match status" value="1"/>
</dbReference>
<reference evidence="8" key="1">
    <citation type="submission" date="2016-11" db="UniProtKB">
        <authorList>
            <consortium name="WormBaseParasite"/>
        </authorList>
    </citation>
    <scope>IDENTIFICATION</scope>
</reference>
<sequence>MNWQSLFNSFSGVVLGYSRRFWQLSPDHRGTPDSPGRVVSLVPDDEGSCWGIAYKIPEECVQQTIEYLDMRERAGYELQRVQFYPTNGSEPFSLSVYISPISRDNIYNSGPCDINIIVKQIIRSRGCSGTNLEYALRLADCQRRMAPNIVDEHLFQIEAKLLEECEYLQHDDSILEKLQYNLAYLADKKGRRKRSESTKG</sequence>
<evidence type="ECO:0000256" key="5">
    <source>
        <dbReference type="ARBA" id="ARBA00045227"/>
    </source>
</evidence>
<dbReference type="EC" id="4.3.2.7" evidence="2"/>
<proteinExistence type="inferred from homology"/>
<evidence type="ECO:0000256" key="3">
    <source>
        <dbReference type="ARBA" id="ARBA00023239"/>
    </source>
</evidence>
<dbReference type="OMA" id="MASHIND"/>
<evidence type="ECO:0000313" key="8">
    <source>
        <dbReference type="WBParaSite" id="MhA1_Contig309.frz3.gene37"/>
    </source>
</evidence>
<evidence type="ECO:0000256" key="2">
    <source>
        <dbReference type="ARBA" id="ARBA00012344"/>
    </source>
</evidence>
<protein>
    <recommendedName>
        <fullName evidence="2">glutathione-specific gamma-glutamylcyclotransferase</fullName>
        <ecNumber evidence="2">4.3.2.7</ecNumber>
    </recommendedName>
    <alternativeName>
        <fullName evidence="4">Cation transport regulator-like protein 2</fullName>
    </alternativeName>
</protein>
<keyword evidence="7" id="KW-1185">Reference proteome</keyword>
<name>A0A1I8BKV4_MELHA</name>